<evidence type="ECO:0000256" key="1">
    <source>
        <dbReference type="SAM" id="MobiDB-lite"/>
    </source>
</evidence>
<sequence length="2984" mass="336832">MVASFRLTPDIQDMAGWQYLVNWILTVILGLAFVFYFARLVGWIISLFLEVFLWKRHRVRVTIGAFRVSPLGGRIMARNVVISTADYTVLILRLNLTWRYWLLRMTRLPAFHFAPERLEHVLGLTADLNAKLPTSLLLHIDGLEVFMYNRTAAYENIEETLRKCGSDPEKTPEKEAHVRTTRVHSTNSASNSTTDSLTLKMSTESVPENDSSGLNFLLQMLPLQTTIKRGAFVLGNHTTPLILVASFRTAKALLDVSAPASNFDLYRTEIDLNMDRFQVQMKPNITYDPQRYSRSEQRSFKGKVAAAVKKTFHKHSVQDMLSHLRLKRRKRRANLQQDDWHGLRRYVGEFPQERVVELTDIEEYAKYSLILDSVSTQIKYFYDVPGVQPLRSAYDDQSPQTGVDVELSMSTVHYGSWADRQRAPLQTLLFPALARDGEPLGPQNEPGTLRKYACFTLNVCTPNELIVRVPTREFSKDKEELATREEKQKNTRPFGWLELKLGKGTEFTYTNAYVALQDGWPNTLHVDMADLEVRTSVTHDILFTADRHVLDAEIGFPLQWNGECFWKFAMDSTKGKFFFLREHITLFIDMVSDFALGAPAKFENYRPFTYALSWSVHDFLLYFNVNDHNIINDPLDFDSNKYICFRGDVMDIDLTLPLKGMFAASSNIEYKVFAPLLDLTLEVPPWHTVSAFMKGSKKMGSTANFQISGNYTYYSKVEVDHNNFAVIDVTGDDITLLFHGYLVRYLFTFRENYFGDFINFRTFEEYILSEGVDKQDSMTNNLEPPSQTHEPDYWKLLKAENDLNIVFTFKARKGIIVLPGQIYDHAHHISLCFDYLDVDIHLCQFYMDLQADFSTASGYQITPEALALSELIFSRKEYGDFLGLKSPDIIIDTFSVHTHRMLGVDDLTYQCKWDFACDLISIDGNPSILSGLDTVFENFVLGYRDLENSLTYQVPATYDAAHFSFRCPEIKIRLNLAAPQTFLEIEIDDLLATFNDVANERYSSRMSVLLPRVVARVIDESEKSKILAFLETSLHQTNFTQKLNMQEHRDLQHEHIRRNDATTHRTSFLLYADEKDEAFFDAKDSVFATVLLPMASVPLTEEFLSYHKPDDSRSSLGSDSIKLDLDESSIVNGEMYPTTIYPEEDFKPAEKPDNQFKNDSFVLKFETVKLCLCPQGLNIISRLVLGAEESDIDILLDKLQCSVMKDLKTLILPVPMIDNVRFVSPLIDVRVAEHIMDSPASMFSTSQPFPVLTLAILEPSLALLMQHSRVRLGSYLEEQTALTLALHVSEAYVSVSLPTCFSAAASIQVSEVEAWCTKTEGVTLVASLLMDFAKADIDQYLLTGVICFVQHLLATTEESFLNFAKAALNSKRWKGDLLYALCKYGVTHKVLSDPEVITKPARILRSKRDHVRFYEAWKIMTKLRSIAGEMTPGEARLYCPENESQRAPADAVAYVTDSFKAWRPWEGNMKQRENFFRKMLSVHEAEESALKVMLDIASFEINLTGQEVVSDYIMFLKVRVQAAKLQNLRDEDADENNMASTKVDLAVQIDAVDLALTTSIISIFDTLRKLLSPSKEEVAELAVLKNTPTTAWTVSFLFSLSSFRCRLNLVKTHIELTLAHFTSSVVGRNGPGTPMSFGWALQLGEIAVSLGKHEVKYLALVSKDSTVVASGSIADSMTMIVQLDMKHLDMRILDDENTLGMTITEFLDEDVRLVLDKMGSLTGEGHVTPAKAESGHANLPSLSLTFGVETFLILIDAFQPLTFHGVLTGASTKLSISKHEVYAEYAHKNFAPEIEIYETSILRARSSDLLVSAVLTDLEECWLVKADIDSTYFKVVTPLLIRALDAVLKHNSLIIDKIDHLKSSIFESRLVKSKGESKEVISLSLSDVSVTQQKRFFFKVDCTQKYCGWLAYKDQTRFTIELEESSLKVCNIVDPLRAVSLVSGELVVPTTRISIYDPQFSVGLSTLLDYHLSIKVLNDAFTEGDDHGGQSLQVESEYFRVCVSPPVLFKILELSDAIKRKFDQYEGIFTSKPHEAVPAPAAEELPLEKVTSRKPLFSSVHVLSYNFCLGWVFGGSHKDYPGMILGAERIFAVTKADLGKLTLVGGYLSVAHGSTTSSFYSSASEFDNLNRAFMPKVQLNYYVDPKQKLWITLKGDELDVRCMSNSTVLIERGMKSGTQVRGFFESRSKMAELKRQNTKSFPVAESAKTEAPRKTFNPHFSAVQCNVGFAGARVFIYKLQEENLQDEPNSLNLQSPAILIVVDYAHQKKAAKKHVVKAEVLMSQSDNTIYASCVPVVEDFVRTFKDMFKNTEEKLVASARPEKEAKPSNLGAEFGSLFEQADMHIGMRIEKQRISLSCEPTAKVAAIVEYDGGSILACSGMETYDSIYVLGQINSISASLQHIYSDERSGSLVIKNIVLSSMIAFKDDLEIVSTCCISDISGYVKMKQYQDVDLFTDIWFPKTYDASPTEMEQSAVIDYSQSQSQSCRSAQNQSESGISVVLDFILSNITLEVDFGPALGVMVLDIDKAWAVSRKISSWSYELQVGLQTLVVGSEGRLGGYLKIGGLFLNSGIEWKLGDMPLLEVPLVHMAAGFGHMQLKTIFDEHVFAFVNLKDWRFDVFNRKNGANFSKDHLFVSIRYNVAEAFLTSLAVSDFYDIYETVSRMIEEKRTSYKEILKDSNKESFMNRACSSDFLDVAKKLDTQIEVSTGLTTIQVYPHSFHDSKVFVIQLDRSTANFTQNEYEFGVSNQIELQLNNVKASFSSTAGTTKETVHGFDVDELSKYASKAKGGLILGFPRFMISMRTYQKFHTNVVEYLFQSSFGGTVDIRWNLGSVNCVREMYAAHKRALLSRTEVSKDRALEFLEDADLNDIISQDSGRLKREAEEDASRMLASSDTPHKDFDKDIQQTMEKVTSKSKFTYKALAPAIIEAPQLKELGSATPPLEWFGLHRNKFPDATHQLAIVTLQKLIHEIELEYSKTLGKA</sequence>
<feature type="domain" description="Csf1 C-terminal region" evidence="4">
    <location>
        <begin position="2897"/>
        <end position="2984"/>
    </location>
</feature>
<dbReference type="PANTHER" id="PTHR32085">
    <property type="entry name" value="PROTEIN CSF1"/>
    <property type="match status" value="1"/>
</dbReference>
<dbReference type="InterPro" id="IPR029636">
    <property type="entry name" value="Csf1"/>
</dbReference>
<dbReference type="GO" id="GO:0006113">
    <property type="term" value="P:fermentation"/>
    <property type="evidence" value="ECO:0007669"/>
    <property type="project" value="InterPro"/>
</dbReference>
<feature type="region of interest" description="Disordered" evidence="1">
    <location>
        <begin position="164"/>
        <end position="197"/>
    </location>
</feature>
<dbReference type="Pfam" id="PF21678">
    <property type="entry name" value="Csf1_N"/>
    <property type="match status" value="1"/>
</dbReference>
<organism evidence="5 6">
    <name type="scientific">Metschnikowia aff. pulcherrima</name>
    <dbReference type="NCBI Taxonomy" id="2163413"/>
    <lineage>
        <taxon>Eukaryota</taxon>
        <taxon>Fungi</taxon>
        <taxon>Dikarya</taxon>
        <taxon>Ascomycota</taxon>
        <taxon>Saccharomycotina</taxon>
        <taxon>Pichiomycetes</taxon>
        <taxon>Metschnikowiaceae</taxon>
        <taxon>Metschnikowia</taxon>
    </lineage>
</organism>
<dbReference type="GO" id="GO:0016020">
    <property type="term" value="C:membrane"/>
    <property type="evidence" value="ECO:0007669"/>
    <property type="project" value="InterPro"/>
</dbReference>
<protein>
    <submittedName>
        <fullName evidence="5">Nutrient uptake regulator CSF1</fullName>
    </submittedName>
</protein>
<feature type="domain" description="Csf1 C-terminal region" evidence="4">
    <location>
        <begin position="1825"/>
        <end position="2854"/>
    </location>
</feature>
<dbReference type="Pfam" id="PF25038">
    <property type="entry name" value="Csf1_C"/>
    <property type="match status" value="2"/>
</dbReference>
<dbReference type="PANTHER" id="PTHR32085:SF3">
    <property type="entry name" value="PROTEIN CSF1"/>
    <property type="match status" value="1"/>
</dbReference>
<reference evidence="6" key="1">
    <citation type="submission" date="2019-03" db="EMBL/GenBank/DDBJ databases">
        <title>Snf2 controls pulcherriminic acid biosynthesis and connects pigmentation and antifungal activity of the yeast Metschnikowia pulcherrima.</title>
        <authorList>
            <person name="Gore-Lloyd D."/>
            <person name="Sumann I."/>
            <person name="Brachmann A.O."/>
            <person name="Schneeberger K."/>
            <person name="Ortiz-Merino R.A."/>
            <person name="Moreno-Beltran M."/>
            <person name="Schlaefli M."/>
            <person name="Kirner P."/>
            <person name="Santos Kron A."/>
            <person name="Wolfe K.H."/>
            <person name="Piel J."/>
            <person name="Ahrens C.H."/>
            <person name="Henk D."/>
            <person name="Freimoser F.M."/>
        </authorList>
    </citation>
    <scope>NUCLEOTIDE SEQUENCE [LARGE SCALE GENOMIC DNA]</scope>
    <source>
        <strain evidence="6">APC 1.2</strain>
    </source>
</reference>
<proteinExistence type="predicted"/>
<accession>A0A4V1AEZ4</accession>
<dbReference type="EMBL" id="CP034461">
    <property type="protein sequence ID" value="QBM90923.1"/>
    <property type="molecule type" value="Genomic_DNA"/>
</dbReference>
<evidence type="ECO:0000259" key="4">
    <source>
        <dbReference type="Pfam" id="PF25038"/>
    </source>
</evidence>
<dbReference type="InterPro" id="IPR048636">
    <property type="entry name" value="Csf1_N"/>
</dbReference>
<dbReference type="InterPro" id="IPR056779">
    <property type="entry name" value="Csf1_C"/>
</dbReference>
<feature type="compositionally biased region" description="Low complexity" evidence="1">
    <location>
        <begin position="185"/>
        <end position="197"/>
    </location>
</feature>
<evidence type="ECO:0000259" key="3">
    <source>
        <dbReference type="Pfam" id="PF21678"/>
    </source>
</evidence>
<evidence type="ECO:0000313" key="6">
    <source>
        <dbReference type="Proteomes" id="UP000292447"/>
    </source>
</evidence>
<keyword evidence="6" id="KW-1185">Reference proteome</keyword>
<feature type="domain" description="Csf1 N-terminal" evidence="3">
    <location>
        <begin position="32"/>
        <end position="1099"/>
    </location>
</feature>
<keyword evidence="2" id="KW-0812">Transmembrane</keyword>
<dbReference type="Proteomes" id="UP000292447">
    <property type="component" value="Chromosome VI"/>
</dbReference>
<keyword evidence="2" id="KW-1133">Transmembrane helix</keyword>
<gene>
    <name evidence="5" type="primary">MPUL0F05110</name>
    <name evidence="5" type="ORF">METSCH_F05110</name>
</gene>
<feature type="compositionally biased region" description="Basic and acidic residues" evidence="1">
    <location>
        <begin position="164"/>
        <end position="178"/>
    </location>
</feature>
<name>A0A4V1AEZ4_9ASCO</name>
<keyword evidence="2" id="KW-0472">Membrane</keyword>
<evidence type="ECO:0000256" key="2">
    <source>
        <dbReference type="SAM" id="Phobius"/>
    </source>
</evidence>
<feature type="transmembrane region" description="Helical" evidence="2">
    <location>
        <begin position="20"/>
        <end position="53"/>
    </location>
</feature>
<evidence type="ECO:0000313" key="5">
    <source>
        <dbReference type="EMBL" id="QBM90923.1"/>
    </source>
</evidence>